<proteinExistence type="predicted"/>
<name>A0A2W5FCM8_9BURK</name>
<sequence>MHRLRLPRVAFGGGSVLNERPGSVRCEPQQASSEPLGVCGLAKRPHLDYPDLGFAFLPEHRGAGYAWEAARAVLGFAVASGLKRVAATTRPGNEASRRLLNRLGMTASGCFISPASGQPVLMYSLDLTTWAGAS</sequence>
<dbReference type="SUPFAM" id="SSF55729">
    <property type="entry name" value="Acyl-CoA N-acyltransferases (Nat)"/>
    <property type="match status" value="1"/>
</dbReference>
<dbReference type="Pfam" id="PF13302">
    <property type="entry name" value="Acetyltransf_3"/>
    <property type="match status" value="1"/>
</dbReference>
<protein>
    <recommendedName>
        <fullName evidence="1">N-acetyltransferase domain-containing protein</fullName>
    </recommendedName>
</protein>
<gene>
    <name evidence="2" type="ORF">DI603_21965</name>
</gene>
<dbReference type="PANTHER" id="PTHR43792:SF1">
    <property type="entry name" value="N-ACETYLTRANSFERASE DOMAIN-CONTAINING PROTEIN"/>
    <property type="match status" value="1"/>
</dbReference>
<reference evidence="2 3" key="1">
    <citation type="submission" date="2017-08" db="EMBL/GenBank/DDBJ databases">
        <title>Infants hospitalized years apart are colonized by the same room-sourced microbial strains.</title>
        <authorList>
            <person name="Brooks B."/>
            <person name="Olm M.R."/>
            <person name="Firek B.A."/>
            <person name="Baker R."/>
            <person name="Thomas B.C."/>
            <person name="Morowitz M.J."/>
            <person name="Banfield J.F."/>
        </authorList>
    </citation>
    <scope>NUCLEOTIDE SEQUENCE [LARGE SCALE GENOMIC DNA]</scope>
    <source>
        <strain evidence="2">S2_012_000_R2_81</strain>
    </source>
</reference>
<dbReference type="InterPro" id="IPR000182">
    <property type="entry name" value="GNAT_dom"/>
</dbReference>
<feature type="domain" description="N-acetyltransferase" evidence="1">
    <location>
        <begin position="1"/>
        <end position="128"/>
    </location>
</feature>
<dbReference type="PROSITE" id="PS51186">
    <property type="entry name" value="GNAT"/>
    <property type="match status" value="1"/>
</dbReference>
<dbReference type="GO" id="GO:0016747">
    <property type="term" value="F:acyltransferase activity, transferring groups other than amino-acyl groups"/>
    <property type="evidence" value="ECO:0007669"/>
    <property type="project" value="InterPro"/>
</dbReference>
<dbReference type="AlphaFoldDB" id="A0A2W5FCM8"/>
<accession>A0A2W5FCM8</accession>
<dbReference type="PANTHER" id="PTHR43792">
    <property type="entry name" value="GNAT FAMILY, PUTATIVE (AFU_ORTHOLOGUE AFUA_3G00765)-RELATED-RELATED"/>
    <property type="match status" value="1"/>
</dbReference>
<dbReference type="InterPro" id="IPR051531">
    <property type="entry name" value="N-acetyltransferase"/>
</dbReference>
<evidence type="ECO:0000313" key="2">
    <source>
        <dbReference type="EMBL" id="PZP27379.1"/>
    </source>
</evidence>
<dbReference type="EMBL" id="QFOD01000031">
    <property type="protein sequence ID" value="PZP27379.1"/>
    <property type="molecule type" value="Genomic_DNA"/>
</dbReference>
<dbReference type="Proteomes" id="UP000249633">
    <property type="component" value="Unassembled WGS sequence"/>
</dbReference>
<organism evidence="2 3">
    <name type="scientific">Roseateles depolymerans</name>
    <dbReference type="NCBI Taxonomy" id="76731"/>
    <lineage>
        <taxon>Bacteria</taxon>
        <taxon>Pseudomonadati</taxon>
        <taxon>Pseudomonadota</taxon>
        <taxon>Betaproteobacteria</taxon>
        <taxon>Burkholderiales</taxon>
        <taxon>Sphaerotilaceae</taxon>
        <taxon>Roseateles</taxon>
    </lineage>
</organism>
<evidence type="ECO:0000313" key="3">
    <source>
        <dbReference type="Proteomes" id="UP000249633"/>
    </source>
</evidence>
<comment type="caution">
    <text evidence="2">The sequence shown here is derived from an EMBL/GenBank/DDBJ whole genome shotgun (WGS) entry which is preliminary data.</text>
</comment>
<evidence type="ECO:0000259" key="1">
    <source>
        <dbReference type="PROSITE" id="PS51186"/>
    </source>
</evidence>
<dbReference type="InterPro" id="IPR016181">
    <property type="entry name" value="Acyl_CoA_acyltransferase"/>
</dbReference>
<dbReference type="Gene3D" id="3.40.630.30">
    <property type="match status" value="1"/>
</dbReference>